<evidence type="ECO:0000256" key="1">
    <source>
        <dbReference type="ARBA" id="ARBA00022448"/>
    </source>
</evidence>
<keyword evidence="3 6" id="KW-0931">ER-Golgi transport</keyword>
<evidence type="ECO:0000256" key="6">
    <source>
        <dbReference type="RuleBase" id="RU366065"/>
    </source>
</evidence>
<name>A0A061AVZ4_RHOTO</name>
<accession>A0A061AVZ4</accession>
<dbReference type="Gene3D" id="3.30.450.70">
    <property type="match status" value="1"/>
</dbReference>
<dbReference type="AlphaFoldDB" id="A0A061AVZ4"/>
<feature type="region of interest" description="Disordered" evidence="7">
    <location>
        <begin position="30"/>
        <end position="72"/>
    </location>
</feature>
<dbReference type="GO" id="GO:0005794">
    <property type="term" value="C:Golgi apparatus"/>
    <property type="evidence" value="ECO:0007669"/>
    <property type="project" value="UniProtKB-SubCell"/>
</dbReference>
<evidence type="ECO:0000256" key="2">
    <source>
        <dbReference type="ARBA" id="ARBA00022824"/>
    </source>
</evidence>
<dbReference type="PANTHER" id="PTHR23249">
    <property type="entry name" value="TRAFFICKING PROTEIN PARTICLE COMPLEX SUBUNIT"/>
    <property type="match status" value="1"/>
</dbReference>
<dbReference type="GO" id="GO:0030008">
    <property type="term" value="C:TRAPP complex"/>
    <property type="evidence" value="ECO:0007669"/>
    <property type="project" value="UniProtKB-UniRule"/>
</dbReference>
<dbReference type="SUPFAM" id="SSF64356">
    <property type="entry name" value="SNARE-like"/>
    <property type="match status" value="1"/>
</dbReference>
<organism evidence="8">
    <name type="scientific">Rhodotorula toruloides</name>
    <name type="common">Yeast</name>
    <name type="synonym">Rhodosporidium toruloides</name>
    <dbReference type="NCBI Taxonomy" id="5286"/>
    <lineage>
        <taxon>Eukaryota</taxon>
        <taxon>Fungi</taxon>
        <taxon>Dikarya</taxon>
        <taxon>Basidiomycota</taxon>
        <taxon>Pucciniomycotina</taxon>
        <taxon>Microbotryomycetes</taxon>
        <taxon>Sporidiobolales</taxon>
        <taxon>Sporidiobolaceae</taxon>
        <taxon>Rhodotorula</taxon>
    </lineage>
</organism>
<dbReference type="SMART" id="SM01399">
    <property type="entry name" value="Sybindin"/>
    <property type="match status" value="1"/>
</dbReference>
<evidence type="ECO:0000256" key="4">
    <source>
        <dbReference type="ARBA" id="ARBA00023034"/>
    </source>
</evidence>
<feature type="compositionally biased region" description="Low complexity" evidence="7">
    <location>
        <begin position="39"/>
        <end position="50"/>
    </location>
</feature>
<evidence type="ECO:0000256" key="3">
    <source>
        <dbReference type="ARBA" id="ARBA00022892"/>
    </source>
</evidence>
<comment type="subcellular location">
    <subcellularLocation>
        <location evidence="6">Endoplasmic reticulum</location>
    </subcellularLocation>
    <subcellularLocation>
        <location evidence="6">Golgi apparatus</location>
        <location evidence="6">cis-Golgi network</location>
    </subcellularLocation>
</comment>
<sequence>MVVYSLYIYDRHCTCCFYADLTQRAAPEPGPSTLPFVLPPSSNSSSSQPNTAANGSLDPSDDRPPYDVPDAHANGVNGAVVAGAEKGKGRLAFDEEAKLVYGVVFSLRNMVNKLSSRGEESFHSLSTSSYKLHYLRTPTAYHFVLLSSPQPTSLRPLLRQIYTGPFNEWIVRNPLAPVDTAKDGKGIDNAAFRRAVEKLLQSA</sequence>
<evidence type="ECO:0000313" key="8">
    <source>
        <dbReference type="EMBL" id="CDR41749.1"/>
    </source>
</evidence>
<reference evidence="8" key="1">
    <citation type="journal article" date="2014" name="Genome Announc.">
        <title>Draft genome sequence of Rhodosporidium toruloides CECT1137, an oleaginous yeast of biotechnological interest.</title>
        <authorList>
            <person name="Morin N."/>
            <person name="Calcas X."/>
            <person name="Devillers H."/>
            <person name="Durrens P."/>
            <person name="Sherman D.J."/>
            <person name="Nicaud J.-M."/>
            <person name="Neuveglise C."/>
        </authorList>
    </citation>
    <scope>NUCLEOTIDE SEQUENCE</scope>
    <source>
        <strain evidence="8">CECT1137</strain>
    </source>
</reference>
<dbReference type="OrthoDB" id="3364529at2759"/>
<dbReference type="InterPro" id="IPR007233">
    <property type="entry name" value="TRAPPC"/>
</dbReference>
<protein>
    <recommendedName>
        <fullName evidence="6">Trafficking protein particle complex subunit</fullName>
    </recommendedName>
</protein>
<dbReference type="PANTHER" id="PTHR23249:SF16">
    <property type="entry name" value="TRAFFICKING PROTEIN PARTICLE COMPLEX SUBUNIT 1"/>
    <property type="match status" value="1"/>
</dbReference>
<keyword evidence="2 6" id="KW-0256">Endoplasmic reticulum</keyword>
<keyword evidence="4 6" id="KW-0333">Golgi apparatus</keyword>
<dbReference type="Pfam" id="PF04099">
    <property type="entry name" value="Sybindin"/>
    <property type="match status" value="1"/>
</dbReference>
<dbReference type="GO" id="GO:0006888">
    <property type="term" value="P:endoplasmic reticulum to Golgi vesicle-mediated transport"/>
    <property type="evidence" value="ECO:0007669"/>
    <property type="project" value="UniProtKB-UniRule"/>
</dbReference>
<evidence type="ECO:0000256" key="7">
    <source>
        <dbReference type="SAM" id="MobiDB-lite"/>
    </source>
</evidence>
<comment type="similarity">
    <text evidence="5">Belongs to the TRAPP small subunits family. BET5 subfamily.</text>
</comment>
<evidence type="ECO:0000256" key="5">
    <source>
        <dbReference type="ARBA" id="ARBA00038167"/>
    </source>
</evidence>
<dbReference type="EMBL" id="LK052941">
    <property type="protein sequence ID" value="CDR41749.1"/>
    <property type="molecule type" value="Genomic_DNA"/>
</dbReference>
<comment type="subunit">
    <text evidence="6">Part of the multisubunit transport protein particle (TRAPP) complex.</text>
</comment>
<proteinExistence type="inferred from homology"/>
<keyword evidence="1 6" id="KW-0813">Transport</keyword>
<dbReference type="GO" id="GO:0005783">
    <property type="term" value="C:endoplasmic reticulum"/>
    <property type="evidence" value="ECO:0007669"/>
    <property type="project" value="UniProtKB-SubCell"/>
</dbReference>
<dbReference type="InterPro" id="IPR011012">
    <property type="entry name" value="Longin-like_dom_sf"/>
</dbReference>
<gene>
    <name evidence="8" type="ORF">RHTO0S_06e05490g</name>
</gene>